<dbReference type="InParanoid" id="A0A151GIJ6"/>
<name>A0A151GIJ6_DRECN</name>
<dbReference type="GeneID" id="63716566"/>
<feature type="compositionally biased region" description="Low complexity" evidence="1">
    <location>
        <begin position="1121"/>
        <end position="1141"/>
    </location>
</feature>
<feature type="compositionally biased region" description="Low complexity" evidence="1">
    <location>
        <begin position="114"/>
        <end position="123"/>
    </location>
</feature>
<dbReference type="InterPro" id="IPR032675">
    <property type="entry name" value="LRR_dom_sf"/>
</dbReference>
<gene>
    <name evidence="2" type="ORF">DCS_03923</name>
</gene>
<feature type="region of interest" description="Disordered" evidence="1">
    <location>
        <begin position="1019"/>
        <end position="1038"/>
    </location>
</feature>
<feature type="region of interest" description="Disordered" evidence="1">
    <location>
        <begin position="111"/>
        <end position="130"/>
    </location>
</feature>
<feature type="region of interest" description="Disordered" evidence="1">
    <location>
        <begin position="1"/>
        <end position="103"/>
    </location>
</feature>
<dbReference type="Proteomes" id="UP000076580">
    <property type="component" value="Chromosome 02"/>
</dbReference>
<organism evidence="2 3">
    <name type="scientific">Drechmeria coniospora</name>
    <name type="common">Nematophagous fungus</name>
    <name type="synonym">Meria coniospora</name>
    <dbReference type="NCBI Taxonomy" id="98403"/>
    <lineage>
        <taxon>Eukaryota</taxon>
        <taxon>Fungi</taxon>
        <taxon>Dikarya</taxon>
        <taxon>Ascomycota</taxon>
        <taxon>Pezizomycotina</taxon>
        <taxon>Sordariomycetes</taxon>
        <taxon>Hypocreomycetidae</taxon>
        <taxon>Hypocreales</taxon>
        <taxon>Ophiocordycipitaceae</taxon>
        <taxon>Drechmeria</taxon>
    </lineage>
</organism>
<feature type="region of interest" description="Disordered" evidence="1">
    <location>
        <begin position="1121"/>
        <end position="1162"/>
    </location>
</feature>
<dbReference type="SMART" id="SM00368">
    <property type="entry name" value="LRR_RI"/>
    <property type="match status" value="3"/>
</dbReference>
<dbReference type="SUPFAM" id="SSF52047">
    <property type="entry name" value="RNI-like"/>
    <property type="match status" value="1"/>
</dbReference>
<feature type="compositionally biased region" description="Polar residues" evidence="1">
    <location>
        <begin position="40"/>
        <end position="54"/>
    </location>
</feature>
<reference evidence="2 3" key="1">
    <citation type="journal article" date="2016" name="Sci. Rep.">
        <title>Insights into Adaptations to a Near-Obligate Nematode Endoparasitic Lifestyle from the Finished Genome of Drechmeria coniospora.</title>
        <authorList>
            <person name="Zhang L."/>
            <person name="Zhou Z."/>
            <person name="Guo Q."/>
            <person name="Fokkens L."/>
            <person name="Miskei M."/>
            <person name="Pocsi I."/>
            <person name="Zhang W."/>
            <person name="Chen M."/>
            <person name="Wang L."/>
            <person name="Sun Y."/>
            <person name="Donzelli B.G."/>
            <person name="Gibson D.M."/>
            <person name="Nelson D.R."/>
            <person name="Luo J.G."/>
            <person name="Rep M."/>
            <person name="Liu H."/>
            <person name="Yang S."/>
            <person name="Wang J."/>
            <person name="Krasnoff S.B."/>
            <person name="Xu Y."/>
            <person name="Molnar I."/>
            <person name="Lin M."/>
        </authorList>
    </citation>
    <scope>NUCLEOTIDE SEQUENCE [LARGE SCALE GENOMIC DNA]</scope>
    <source>
        <strain evidence="2 3">ARSEF 6962</strain>
    </source>
</reference>
<sequence length="1310" mass="139792">MEQVHGVDVSWMTQGSPRDKQLRPSTSPPNDSSPARPRSIPTSSLSARNPQGTSEVADRVQANGQPGRSPSSTSGTSTVRRMSRSGSMDKQQGGYGTSPQRRNSWFSTISAKFSSSSSPASSVSHHHSLHHLHLREAQDQEESGQELPPQYLDQPSLSYPADQPPPKLHPNRNAVLQHAAKPDGNGPYTPAPPKSAQAGILGVLRRLSSSGGSGLANVKLGNGLVDRVTLNIDRFRERCPISELKDAKLRRVSFCVDVEIAPLPKYSDAEVSQKPSEKAARKKGGEKGEGEALKAVEAKAAEAKAAETKSVESKSAETKSVETKSAESKSAETKSAESKSAESKSAESKSAESKAVEFKSAESKSADTKSAEARRDDAESQGKPAVEAPTPAPSGAQGNVLKPPAATDSTKKKDKKKKSEEERKARKERRRRLAEDNGSLPMEICYQSDDSSSPNMSGTGTPMTTTAPAPTTATATATAAATATHPTTNPARIYRRCCQLRETPILKKVTEQLTDSANACPTTGMVNKLDLTDCWLQLPDLITLGDYLAVVPVREIVLENSGLSDEGLRVILAGLLAAKQHPSSRRRKPKHELVGQGGVVERVVLKNNKLGPDGWKHISLFIYLCRSLKYLDLSNIAFPKQPPSNGRRTLPNGKQMPRSISDIFSTAIADRLGGAALEMLNIGETEPSVDQLRAIVDGVIKCGIRRLGLAHNCLDEAGVEMAAKYLAAGKCEGLDLGGNDLRHHMEKLAGAVEAHDTLWALSLAGCNLSPSSLCKVMPQLAKLSNFRFIDLSHNRDLFRATPSAVGLLRRYLPKMGSLRRIHLQDVDMSSEQAIAIVEVLPEVPTLAHINLLGNAEMVKLARAKTEEAQEEACALYASLLAAARISRSLICVDMEPPGDEAGEIVKAMAKQVVAYCLRNMERIPDAAIGTGTAGGTAGATAMSGTQPPYPDVLAHIVGHDVMDDRELPEDNESAPDEDYVIGGTGVVKALTCCLENRGDESGMQPGEFGRDDAAAAAAAADEGSTTVGRRTLAPGGKAKDMSKHLLAGARKIRIRIQPALCKARANPGDEQNLRKLTFLDETLQGIIKRFEDEFPDTREPALGSASGLAAAAAAAAAAAPSSAAASTLPTTTADDSAMAASDAEDESSIHPPKPLSRSNSMAKVLAEEEGRVHRVGHRFRSGFVRQEHLELLSSIDDIGADPNHAHVLEELAEDLGGELLVKVREKGVVRAFKEDKEMLYRTMRESDPEHWDSFVEAQQKARANMNVASEKSVDAAQPGDESAIADGDWAGAGCCRATADGADEGEGRPA</sequence>
<dbReference type="RefSeq" id="XP_040656269.1">
    <property type="nucleotide sequence ID" value="XM_040801236.1"/>
</dbReference>
<evidence type="ECO:0000313" key="3">
    <source>
        <dbReference type="Proteomes" id="UP000076580"/>
    </source>
</evidence>
<dbReference type="Gene3D" id="3.80.10.10">
    <property type="entry name" value="Ribonuclease Inhibitor"/>
    <property type="match status" value="1"/>
</dbReference>
<proteinExistence type="predicted"/>
<feature type="compositionally biased region" description="Low complexity" evidence="1">
    <location>
        <begin position="66"/>
        <end position="88"/>
    </location>
</feature>
<feature type="region of interest" description="Disordered" evidence="1">
    <location>
        <begin position="268"/>
        <end position="486"/>
    </location>
</feature>
<feature type="region of interest" description="Disordered" evidence="1">
    <location>
        <begin position="135"/>
        <end position="171"/>
    </location>
</feature>
<dbReference type="EMBL" id="LAYC01000002">
    <property type="protein sequence ID" value="KYK56917.1"/>
    <property type="molecule type" value="Genomic_DNA"/>
</dbReference>
<dbReference type="PANTHER" id="PTHR24216">
    <property type="entry name" value="PAXILLIN-RELATED"/>
    <property type="match status" value="1"/>
</dbReference>
<dbReference type="PANTHER" id="PTHR24216:SF65">
    <property type="entry name" value="PAXILLIN-LIKE PROTEIN 1"/>
    <property type="match status" value="1"/>
</dbReference>
<evidence type="ECO:0000313" key="2">
    <source>
        <dbReference type="EMBL" id="KYK56917.1"/>
    </source>
</evidence>
<feature type="compositionally biased region" description="Basic and acidic residues" evidence="1">
    <location>
        <begin position="275"/>
        <end position="380"/>
    </location>
</feature>
<accession>A0A151GIJ6</accession>
<feature type="region of interest" description="Disordered" evidence="1">
    <location>
        <begin position="1268"/>
        <end position="1288"/>
    </location>
</feature>
<dbReference type="STRING" id="98403.A0A151GIJ6"/>
<keyword evidence="3" id="KW-1185">Reference proteome</keyword>
<protein>
    <submittedName>
        <fullName evidence="2">Cell wall biogenesis protein Mhp1</fullName>
    </submittedName>
</protein>
<feature type="compositionally biased region" description="Polar residues" evidence="1">
    <location>
        <begin position="448"/>
        <end position="458"/>
    </location>
</feature>
<feature type="compositionally biased region" description="Polar residues" evidence="1">
    <location>
        <begin position="23"/>
        <end position="33"/>
    </location>
</feature>
<feature type="compositionally biased region" description="Low complexity" evidence="1">
    <location>
        <begin position="459"/>
        <end position="486"/>
    </location>
</feature>
<evidence type="ECO:0000256" key="1">
    <source>
        <dbReference type="SAM" id="MobiDB-lite"/>
    </source>
</evidence>
<comment type="caution">
    <text evidence="2">The sequence shown here is derived from an EMBL/GenBank/DDBJ whole genome shotgun (WGS) entry which is preliminary data.</text>
</comment>